<comment type="caution">
    <text evidence="10">The sequence shown here is derived from an EMBL/GenBank/DDBJ whole genome shotgun (WGS) entry which is preliminary data.</text>
</comment>
<protein>
    <recommendedName>
        <fullName evidence="2">RNA helicase</fullName>
        <ecNumber evidence="2">3.6.4.13</ecNumber>
    </recommendedName>
</protein>
<dbReference type="CDD" id="cd18791">
    <property type="entry name" value="SF2_C_RHA"/>
    <property type="match status" value="1"/>
</dbReference>
<feature type="domain" description="Helicase ATP-binding" evidence="8">
    <location>
        <begin position="662"/>
        <end position="837"/>
    </location>
</feature>
<dbReference type="InterPro" id="IPR002464">
    <property type="entry name" value="DNA/RNA_helicase_DEAH_CS"/>
</dbReference>
<dbReference type="PROSITE" id="PS00690">
    <property type="entry name" value="DEAH_ATP_HELICASE"/>
    <property type="match status" value="1"/>
</dbReference>
<accession>A0AAN7TPL8</accession>
<feature type="domain" description="Helicase C-terminal" evidence="9">
    <location>
        <begin position="947"/>
        <end position="1122"/>
    </location>
</feature>
<evidence type="ECO:0000256" key="6">
    <source>
        <dbReference type="ARBA" id="ARBA00022840"/>
    </source>
</evidence>
<dbReference type="SMART" id="SM00847">
    <property type="entry name" value="HA2"/>
    <property type="match status" value="1"/>
</dbReference>
<dbReference type="InterPro" id="IPR011709">
    <property type="entry name" value="DEAD-box_helicase_OB_fold"/>
</dbReference>
<dbReference type="InterPro" id="IPR007502">
    <property type="entry name" value="Helicase-assoc_dom"/>
</dbReference>
<dbReference type="PROSITE" id="PS51192">
    <property type="entry name" value="HELICASE_ATP_BIND_1"/>
    <property type="match status" value="1"/>
</dbReference>
<evidence type="ECO:0000256" key="3">
    <source>
        <dbReference type="ARBA" id="ARBA00022741"/>
    </source>
</evidence>
<dbReference type="PANTHER" id="PTHR18934">
    <property type="entry name" value="ATP-DEPENDENT RNA HELICASE"/>
    <property type="match status" value="1"/>
</dbReference>
<dbReference type="EC" id="3.6.4.13" evidence="2"/>
<reference evidence="10" key="1">
    <citation type="submission" date="2023-08" db="EMBL/GenBank/DDBJ databases">
        <title>Black Yeasts Isolated from many extreme environments.</title>
        <authorList>
            <person name="Coleine C."/>
            <person name="Stajich J.E."/>
            <person name="Selbmann L."/>
        </authorList>
    </citation>
    <scope>NUCLEOTIDE SEQUENCE</scope>
    <source>
        <strain evidence="10">CCFEE 5401</strain>
    </source>
</reference>
<evidence type="ECO:0000256" key="7">
    <source>
        <dbReference type="SAM" id="MobiDB-lite"/>
    </source>
</evidence>
<dbReference type="Gene3D" id="1.20.120.1080">
    <property type="match status" value="1"/>
</dbReference>
<proteinExistence type="inferred from homology"/>
<feature type="region of interest" description="Disordered" evidence="7">
    <location>
        <begin position="1"/>
        <end position="33"/>
    </location>
</feature>
<evidence type="ECO:0000313" key="11">
    <source>
        <dbReference type="Proteomes" id="UP001310890"/>
    </source>
</evidence>
<feature type="region of interest" description="Disordered" evidence="7">
    <location>
        <begin position="93"/>
        <end position="114"/>
    </location>
</feature>
<feature type="compositionally biased region" description="Polar residues" evidence="7">
    <location>
        <begin position="1"/>
        <end position="13"/>
    </location>
</feature>
<dbReference type="Gene3D" id="3.40.50.300">
    <property type="entry name" value="P-loop containing nucleotide triphosphate hydrolases"/>
    <property type="match status" value="2"/>
</dbReference>
<dbReference type="GO" id="GO:0003723">
    <property type="term" value="F:RNA binding"/>
    <property type="evidence" value="ECO:0007669"/>
    <property type="project" value="TreeGrafter"/>
</dbReference>
<evidence type="ECO:0000256" key="2">
    <source>
        <dbReference type="ARBA" id="ARBA00012552"/>
    </source>
</evidence>
<name>A0AAN7TPL8_9PEZI</name>
<comment type="similarity">
    <text evidence="1">Belongs to the DEAD box helicase family. DEAH subfamily.</text>
</comment>
<keyword evidence="3" id="KW-0547">Nucleotide-binding</keyword>
<dbReference type="SMART" id="SM00487">
    <property type="entry name" value="DEXDc"/>
    <property type="match status" value="1"/>
</dbReference>
<dbReference type="CDD" id="cd17917">
    <property type="entry name" value="DEXHc_RHA-like"/>
    <property type="match status" value="1"/>
</dbReference>
<dbReference type="SUPFAM" id="SSF52540">
    <property type="entry name" value="P-loop containing nucleoside triphosphate hydrolases"/>
    <property type="match status" value="1"/>
</dbReference>
<organism evidence="10 11">
    <name type="scientific">Meristemomyces frigidus</name>
    <dbReference type="NCBI Taxonomy" id="1508187"/>
    <lineage>
        <taxon>Eukaryota</taxon>
        <taxon>Fungi</taxon>
        <taxon>Dikarya</taxon>
        <taxon>Ascomycota</taxon>
        <taxon>Pezizomycotina</taxon>
        <taxon>Dothideomycetes</taxon>
        <taxon>Dothideomycetidae</taxon>
        <taxon>Mycosphaerellales</taxon>
        <taxon>Teratosphaeriaceae</taxon>
        <taxon>Meristemomyces</taxon>
    </lineage>
</organism>
<dbReference type="GO" id="GO:0005524">
    <property type="term" value="F:ATP binding"/>
    <property type="evidence" value="ECO:0007669"/>
    <property type="project" value="UniProtKB-KW"/>
</dbReference>
<dbReference type="InterPro" id="IPR011545">
    <property type="entry name" value="DEAD/DEAH_box_helicase_dom"/>
</dbReference>
<evidence type="ECO:0000256" key="1">
    <source>
        <dbReference type="ARBA" id="ARBA00008792"/>
    </source>
</evidence>
<dbReference type="InterPro" id="IPR001650">
    <property type="entry name" value="Helicase_C-like"/>
</dbReference>
<sequence>MPLPENQSAQQLNGSGGEGGSTKISSEQAGDQLSKRRANACNALWRLAAKSGFGQESRQWLQQRIRQLRSMSNEEAIPLLEGLVSHTRFCTADQAKGSSPSPTTAEMHLPPTIQDYPDVAPSRVRSALGVGGIKSLCIAAKLPVDVQESFQTNGDESAVKHVFEMQFTIPDIYSGTHTAIAPSKQGARSKAWSALVSRMHADGSLAKVLRRGKPTRKPSQPIRELEDVNYIRKKESVVTKAQLPHAPDGLFQPVRVQDIVNGACGKAKVAMQVDLDYVSLGLHRGLAAFQCTLKLDLSGLGTETTTGQGVGKSAAKQAAWLRMTARLYESAALKELFPDSDTPERFVGEDGSEVAPTLLTKQTLAEEKDAKTEIYNYAASIGHVPDFEISMVKSIARRSLRRRKQVSPTSLVKATIRLPELGIEVAAASRGVQSAETAAAIEFKLKAEDYIKSRADHEGISNAFSNLNTDTARYFFDFLQELRGGLRLELVHEPVSVAAATQHSVGISIDGEAIGRAVTMGTKKQAEVVAYLVAAVELGKRDPELMEDFEARMKRDKGKVLKSLRSVDLSINSEVIHTMRSALVEARQAGLPDERELLTAEHSDQTRQRARRRRQQLSQTEAGQLNLELLEQQREFMTKDSLEELRSKKATLPMNHYRAQVLDMVSNNPYSIIVGATGSGKTTQVPQILLDQEIAAGTGALCNIICTQPRRIAATSVAQRVAIERDQRLQQSVGYHVRFDARVPKLGGSITYCTTGILLEQLKHDPDGVLDVISHLVIDEVHERDISIDFLMVVMKKALAARKLAGKHVPKVVLMSATLDTELFANYFATQGQGKPIPCPSLSVPGRTFPVSDQYLGSIMHDLLQEHGGEVNKVLNLDLASQTYVRSETAFSAANTGDPGKIDESSRADSVIDWKRERQSLVGQEGESDTAKEKEEALVPTALAAATVAHICRTTADSGAILVFLPGIEEILRTQRHLLEHSIFGLQFSDTTKFKIYLLHSSIPKEDQSQIFEPAPAGCRKIILSTNIAETSVTVTDVKYVVDAGKLRETRYDQARRITKLQCVWESKSNAKQRAGRAGRVQDGFYYALYSKERHEALRAIGLPELLRTDLQETLLSIKSQEFNEPVETFLMQAIEPPPRHAIVAAREALQAVEAFTEDERLTDLGRLLSKLPVHPTLGKMIVLGVVFRCLDPMLVLGAAAEERSLFISPIGKPARSAVTEIRREYSQDEHSDHLASLGAFRELRILKDQFGTHVAFDRAREKYIHFGAFKTIDQTAQQILQVLEDSGLIPNARDGKRRPDQYGPAAMNRNAQNTTLIRSLLAAGLYPNLGAKTSARGAAYRTTSEQGILMHPSSLNDDHRLKEDGKHASGTLFSYSSLQQGREASSLFMRDSTLITPLMAALFGGHLQMKGYRLEMDSWLPVFVKAGERQFATKLVLEFRKALDRVLNSAYRSLASVKREGGREFGDDPVRERFAGSIVQVLALAEGEGGARGFGVRGRGREE</sequence>
<dbReference type="SMART" id="SM00490">
    <property type="entry name" value="HELICc"/>
    <property type="match status" value="1"/>
</dbReference>
<evidence type="ECO:0000313" key="10">
    <source>
        <dbReference type="EMBL" id="KAK5118032.1"/>
    </source>
</evidence>
<gene>
    <name evidence="10" type="ORF">LTR62_004077</name>
</gene>
<keyword evidence="4" id="KW-0378">Hydrolase</keyword>
<feature type="compositionally biased region" description="Basic and acidic residues" evidence="7">
    <location>
        <begin position="594"/>
        <end position="607"/>
    </location>
</feature>
<evidence type="ECO:0000259" key="8">
    <source>
        <dbReference type="PROSITE" id="PS51192"/>
    </source>
</evidence>
<feature type="region of interest" description="Disordered" evidence="7">
    <location>
        <begin position="594"/>
        <end position="618"/>
    </location>
</feature>
<feature type="region of interest" description="Disordered" evidence="7">
    <location>
        <begin position="1291"/>
        <end position="1310"/>
    </location>
</feature>
<keyword evidence="5" id="KW-0347">Helicase</keyword>
<dbReference type="Pfam" id="PF21010">
    <property type="entry name" value="HA2_C"/>
    <property type="match status" value="1"/>
</dbReference>
<dbReference type="GO" id="GO:1990904">
    <property type="term" value="C:ribonucleoprotein complex"/>
    <property type="evidence" value="ECO:0007669"/>
    <property type="project" value="UniProtKB-ARBA"/>
</dbReference>
<evidence type="ECO:0000256" key="5">
    <source>
        <dbReference type="ARBA" id="ARBA00022806"/>
    </source>
</evidence>
<dbReference type="InterPro" id="IPR048333">
    <property type="entry name" value="HA2_WH"/>
</dbReference>
<dbReference type="Pfam" id="PF07717">
    <property type="entry name" value="OB_NTP_bind"/>
    <property type="match status" value="1"/>
</dbReference>
<dbReference type="Pfam" id="PF00270">
    <property type="entry name" value="DEAD"/>
    <property type="match status" value="1"/>
</dbReference>
<dbReference type="PROSITE" id="PS51194">
    <property type="entry name" value="HELICASE_CTER"/>
    <property type="match status" value="1"/>
</dbReference>
<dbReference type="Pfam" id="PF04408">
    <property type="entry name" value="WHD_HA2"/>
    <property type="match status" value="1"/>
</dbReference>
<evidence type="ECO:0000256" key="4">
    <source>
        <dbReference type="ARBA" id="ARBA00022801"/>
    </source>
</evidence>
<evidence type="ECO:0000259" key="9">
    <source>
        <dbReference type="PROSITE" id="PS51194"/>
    </source>
</evidence>
<dbReference type="InterPro" id="IPR027417">
    <property type="entry name" value="P-loop_NTPase"/>
</dbReference>
<keyword evidence="6" id="KW-0067">ATP-binding</keyword>
<dbReference type="Proteomes" id="UP001310890">
    <property type="component" value="Unassembled WGS sequence"/>
</dbReference>
<dbReference type="GO" id="GO:0016787">
    <property type="term" value="F:hydrolase activity"/>
    <property type="evidence" value="ECO:0007669"/>
    <property type="project" value="UniProtKB-KW"/>
</dbReference>
<feature type="compositionally biased region" description="Polar residues" evidence="7">
    <location>
        <begin position="22"/>
        <end position="31"/>
    </location>
</feature>
<dbReference type="GO" id="GO:0003724">
    <property type="term" value="F:RNA helicase activity"/>
    <property type="evidence" value="ECO:0007669"/>
    <property type="project" value="UniProtKB-EC"/>
</dbReference>
<dbReference type="Pfam" id="PF00271">
    <property type="entry name" value="Helicase_C"/>
    <property type="match status" value="1"/>
</dbReference>
<dbReference type="PANTHER" id="PTHR18934:SF99">
    <property type="entry name" value="ATP-DEPENDENT RNA HELICASE DHX37-RELATED"/>
    <property type="match status" value="1"/>
</dbReference>
<dbReference type="InterPro" id="IPR014001">
    <property type="entry name" value="Helicase_ATP-bd"/>
</dbReference>
<dbReference type="EMBL" id="JAVRRL010000003">
    <property type="protein sequence ID" value="KAK5118032.1"/>
    <property type="molecule type" value="Genomic_DNA"/>
</dbReference>